<dbReference type="EMBL" id="JANPWB010000003">
    <property type="protein sequence ID" value="KAJ1202974.1"/>
    <property type="molecule type" value="Genomic_DNA"/>
</dbReference>
<comment type="caution">
    <text evidence="2">The sequence shown here is derived from an EMBL/GenBank/DDBJ whole genome shotgun (WGS) entry which is preliminary data.</text>
</comment>
<dbReference type="AlphaFoldDB" id="A0AAV7VSC0"/>
<evidence type="ECO:0000313" key="3">
    <source>
        <dbReference type="Proteomes" id="UP001066276"/>
    </source>
</evidence>
<evidence type="ECO:0000313" key="2">
    <source>
        <dbReference type="EMBL" id="KAJ1202974.1"/>
    </source>
</evidence>
<name>A0AAV7VSC0_PLEWA</name>
<organism evidence="2 3">
    <name type="scientific">Pleurodeles waltl</name>
    <name type="common">Iberian ribbed newt</name>
    <dbReference type="NCBI Taxonomy" id="8319"/>
    <lineage>
        <taxon>Eukaryota</taxon>
        <taxon>Metazoa</taxon>
        <taxon>Chordata</taxon>
        <taxon>Craniata</taxon>
        <taxon>Vertebrata</taxon>
        <taxon>Euteleostomi</taxon>
        <taxon>Amphibia</taxon>
        <taxon>Batrachia</taxon>
        <taxon>Caudata</taxon>
        <taxon>Salamandroidea</taxon>
        <taxon>Salamandridae</taxon>
        <taxon>Pleurodelinae</taxon>
        <taxon>Pleurodeles</taxon>
    </lineage>
</organism>
<accession>A0AAV7VSC0</accession>
<sequence>MRTCGESQDGGRHLSHGAGTRLTANEDALQTLRSAGCRMSRRTQRPAPWSCGVRRITETPVETWLGRERRAEWSCARL</sequence>
<feature type="region of interest" description="Disordered" evidence="1">
    <location>
        <begin position="1"/>
        <end position="22"/>
    </location>
</feature>
<evidence type="ECO:0000256" key="1">
    <source>
        <dbReference type="SAM" id="MobiDB-lite"/>
    </source>
</evidence>
<dbReference type="Proteomes" id="UP001066276">
    <property type="component" value="Chromosome 2_1"/>
</dbReference>
<keyword evidence="3" id="KW-1185">Reference proteome</keyword>
<reference evidence="2" key="1">
    <citation type="journal article" date="2022" name="bioRxiv">
        <title>Sequencing and chromosome-scale assembly of the giantPleurodeles waltlgenome.</title>
        <authorList>
            <person name="Brown T."/>
            <person name="Elewa A."/>
            <person name="Iarovenko S."/>
            <person name="Subramanian E."/>
            <person name="Araus A.J."/>
            <person name="Petzold A."/>
            <person name="Susuki M."/>
            <person name="Suzuki K.-i.T."/>
            <person name="Hayashi T."/>
            <person name="Toyoda A."/>
            <person name="Oliveira C."/>
            <person name="Osipova E."/>
            <person name="Leigh N.D."/>
            <person name="Simon A."/>
            <person name="Yun M.H."/>
        </authorList>
    </citation>
    <scope>NUCLEOTIDE SEQUENCE</scope>
    <source>
        <strain evidence="2">20211129_DDA</strain>
        <tissue evidence="2">Liver</tissue>
    </source>
</reference>
<proteinExistence type="predicted"/>
<protein>
    <submittedName>
        <fullName evidence="2">Uncharacterized protein</fullName>
    </submittedName>
</protein>
<gene>
    <name evidence="2" type="ORF">NDU88_006769</name>
</gene>